<feature type="domain" description="Pectinesterase catalytic" evidence="11">
    <location>
        <begin position="60"/>
        <end position="354"/>
    </location>
</feature>
<evidence type="ECO:0000256" key="5">
    <source>
        <dbReference type="ARBA" id="ARBA00022512"/>
    </source>
</evidence>
<evidence type="ECO:0000313" key="13">
    <source>
        <dbReference type="Proteomes" id="UP000036987"/>
    </source>
</evidence>
<evidence type="ECO:0000256" key="6">
    <source>
        <dbReference type="ARBA" id="ARBA00022525"/>
    </source>
</evidence>
<keyword evidence="13" id="KW-1185">Reference proteome</keyword>
<dbReference type="OrthoDB" id="2019149at2759"/>
<comment type="caution">
    <text evidence="12">The sequence shown here is derived from an EMBL/GenBank/DDBJ whole genome shotgun (WGS) entry which is preliminary data.</text>
</comment>
<dbReference type="PANTHER" id="PTHR31321:SF31">
    <property type="entry name" value="PECTINESTERASE QRT1"/>
    <property type="match status" value="1"/>
</dbReference>
<accession>A0A0K9PSQ4</accession>
<dbReference type="InterPro" id="IPR000070">
    <property type="entry name" value="Pectinesterase_cat"/>
</dbReference>
<dbReference type="InterPro" id="IPR012334">
    <property type="entry name" value="Pectin_lyas_fold"/>
</dbReference>
<evidence type="ECO:0000313" key="12">
    <source>
        <dbReference type="EMBL" id="KMZ71247.1"/>
    </source>
</evidence>
<dbReference type="EC" id="3.1.1.11" evidence="4"/>
<reference evidence="13" key="1">
    <citation type="journal article" date="2016" name="Nature">
        <title>The genome of the seagrass Zostera marina reveals angiosperm adaptation to the sea.</title>
        <authorList>
            <person name="Olsen J.L."/>
            <person name="Rouze P."/>
            <person name="Verhelst B."/>
            <person name="Lin Y.-C."/>
            <person name="Bayer T."/>
            <person name="Collen J."/>
            <person name="Dattolo E."/>
            <person name="De Paoli E."/>
            <person name="Dittami S."/>
            <person name="Maumus F."/>
            <person name="Michel G."/>
            <person name="Kersting A."/>
            <person name="Lauritano C."/>
            <person name="Lohaus R."/>
            <person name="Toepel M."/>
            <person name="Tonon T."/>
            <person name="Vanneste K."/>
            <person name="Amirebrahimi M."/>
            <person name="Brakel J."/>
            <person name="Bostroem C."/>
            <person name="Chovatia M."/>
            <person name="Grimwood J."/>
            <person name="Jenkins J.W."/>
            <person name="Jueterbock A."/>
            <person name="Mraz A."/>
            <person name="Stam W.T."/>
            <person name="Tice H."/>
            <person name="Bornberg-Bauer E."/>
            <person name="Green P.J."/>
            <person name="Pearson G.A."/>
            <person name="Procaccini G."/>
            <person name="Duarte C.M."/>
            <person name="Schmutz J."/>
            <person name="Reusch T.B.H."/>
            <person name="Van de Peer Y."/>
        </authorList>
    </citation>
    <scope>NUCLEOTIDE SEQUENCE [LARGE SCALE GENOMIC DNA]</scope>
    <source>
        <strain evidence="13">cv. Finnish</strain>
    </source>
</reference>
<sequence length="363" mass="40780">MAEVSKLIFFLFISIFFFYFSIYFGAPTRTSSSYITWKDILVEDDDVKHSLTWRDGGNVIVVSKDGRGDSRTVQGAVDLIPHSNTRRIKIFILPGVYREKVLVPRYKPRVSFIAANPNSSTVISWNSKASDPSSNGLGGVVGTYDSASVAVESDYFTASHITFENTSPEAPPGSVGLQAVALRVTGDKAVFYRCRILGSQDTLFDHIGRHLFYQCYIRGNIDFIFGSARSLYKECTIHSTAKTIGAIAASQRNSSRDIGGFIFSHCRVKGSGKVYLGRAWGRFSTVIFGFCEIDCVIIPEGWNDWGDPTRRETTLFAEYSCTGGGADQSRRVPWMKTFTHRQITPFLSRRYIDNDRNHRWLRI</sequence>
<proteinExistence type="inferred from homology"/>
<comment type="subcellular location">
    <subcellularLocation>
        <location evidence="1">Secreted</location>
        <location evidence="1">Cell wall</location>
    </subcellularLocation>
</comment>
<evidence type="ECO:0000256" key="8">
    <source>
        <dbReference type="ARBA" id="ARBA00022801"/>
    </source>
</evidence>
<dbReference type="InterPro" id="IPR011050">
    <property type="entry name" value="Pectin_lyase_fold/virulence"/>
</dbReference>
<keyword evidence="8" id="KW-0378">Hydrolase</keyword>
<dbReference type="SUPFAM" id="SSF51126">
    <property type="entry name" value="Pectin lyase-like"/>
    <property type="match status" value="1"/>
</dbReference>
<keyword evidence="7" id="KW-0732">Signal</keyword>
<evidence type="ECO:0000256" key="3">
    <source>
        <dbReference type="ARBA" id="ARBA00008891"/>
    </source>
</evidence>
<keyword evidence="10" id="KW-0812">Transmembrane</keyword>
<evidence type="ECO:0000256" key="10">
    <source>
        <dbReference type="SAM" id="Phobius"/>
    </source>
</evidence>
<keyword evidence="6" id="KW-0964">Secreted</keyword>
<protein>
    <recommendedName>
        <fullName evidence="4">pectinesterase</fullName>
        <ecNumber evidence="4">3.1.1.11</ecNumber>
    </recommendedName>
</protein>
<evidence type="ECO:0000256" key="4">
    <source>
        <dbReference type="ARBA" id="ARBA00013229"/>
    </source>
</evidence>
<dbReference type="AlphaFoldDB" id="A0A0K9PSQ4"/>
<evidence type="ECO:0000256" key="7">
    <source>
        <dbReference type="ARBA" id="ARBA00022729"/>
    </source>
</evidence>
<dbReference type="OMA" id="MFGEYNC"/>
<dbReference type="GO" id="GO:0030599">
    <property type="term" value="F:pectinesterase activity"/>
    <property type="evidence" value="ECO:0000318"/>
    <property type="project" value="GO_Central"/>
</dbReference>
<dbReference type="EMBL" id="LFYR01000684">
    <property type="protein sequence ID" value="KMZ71247.1"/>
    <property type="molecule type" value="Genomic_DNA"/>
</dbReference>
<comment type="pathway">
    <text evidence="2">Glycan metabolism; pectin degradation; 2-dehydro-3-deoxy-D-gluconate from pectin: step 1/5.</text>
</comment>
<keyword evidence="10" id="KW-1133">Transmembrane helix</keyword>
<keyword evidence="10" id="KW-0472">Membrane</keyword>
<dbReference type="Gene3D" id="2.160.20.10">
    <property type="entry name" value="Single-stranded right-handed beta-helix, Pectin lyase-like"/>
    <property type="match status" value="1"/>
</dbReference>
<dbReference type="GO" id="GO:0042545">
    <property type="term" value="P:cell wall modification"/>
    <property type="evidence" value="ECO:0007669"/>
    <property type="project" value="InterPro"/>
</dbReference>
<dbReference type="Proteomes" id="UP000036987">
    <property type="component" value="Unassembled WGS sequence"/>
</dbReference>
<dbReference type="GO" id="GO:0045490">
    <property type="term" value="P:pectin catabolic process"/>
    <property type="evidence" value="ECO:0000318"/>
    <property type="project" value="GO_Central"/>
</dbReference>
<evidence type="ECO:0000256" key="2">
    <source>
        <dbReference type="ARBA" id="ARBA00005184"/>
    </source>
</evidence>
<dbReference type="FunFam" id="2.160.20.10:FF:000008">
    <property type="entry name" value="Pectinesterase"/>
    <property type="match status" value="1"/>
</dbReference>
<evidence type="ECO:0000256" key="9">
    <source>
        <dbReference type="ARBA" id="ARBA00023085"/>
    </source>
</evidence>
<keyword evidence="5" id="KW-0134">Cell wall</keyword>
<evidence type="ECO:0000259" key="11">
    <source>
        <dbReference type="Pfam" id="PF01095"/>
    </source>
</evidence>
<comment type="similarity">
    <text evidence="3">Belongs to the pectinesterase family.</text>
</comment>
<dbReference type="STRING" id="29655.A0A0K9PSQ4"/>
<feature type="transmembrane region" description="Helical" evidence="10">
    <location>
        <begin position="7"/>
        <end position="26"/>
    </location>
</feature>
<dbReference type="PANTHER" id="PTHR31321">
    <property type="entry name" value="ACYL-COA THIOESTER HYDROLASE YBHC-RELATED"/>
    <property type="match status" value="1"/>
</dbReference>
<organism evidence="12 13">
    <name type="scientific">Zostera marina</name>
    <name type="common">Eelgrass</name>
    <dbReference type="NCBI Taxonomy" id="29655"/>
    <lineage>
        <taxon>Eukaryota</taxon>
        <taxon>Viridiplantae</taxon>
        <taxon>Streptophyta</taxon>
        <taxon>Embryophyta</taxon>
        <taxon>Tracheophyta</taxon>
        <taxon>Spermatophyta</taxon>
        <taxon>Magnoliopsida</taxon>
        <taxon>Liliopsida</taxon>
        <taxon>Zosteraceae</taxon>
        <taxon>Zostera</taxon>
    </lineage>
</organism>
<gene>
    <name evidence="12" type="ORF">ZOSMA_185G00660</name>
</gene>
<keyword evidence="9" id="KW-0063">Aspartyl esterase</keyword>
<name>A0A0K9PSQ4_ZOSMR</name>
<evidence type="ECO:0000256" key="1">
    <source>
        <dbReference type="ARBA" id="ARBA00004191"/>
    </source>
</evidence>
<dbReference type="Pfam" id="PF01095">
    <property type="entry name" value="Pectinesterase"/>
    <property type="match status" value="1"/>
</dbReference>
<dbReference type="UniPathway" id="UPA00545">
    <property type="reaction ID" value="UER00823"/>
</dbReference>